<evidence type="ECO:0008006" key="3">
    <source>
        <dbReference type="Google" id="ProtNLM"/>
    </source>
</evidence>
<accession>A0A8H6XB76</accession>
<dbReference type="EMBL" id="JACAZH010000035">
    <property type="protein sequence ID" value="KAF7337294.1"/>
    <property type="molecule type" value="Genomic_DNA"/>
</dbReference>
<evidence type="ECO:0000313" key="1">
    <source>
        <dbReference type="EMBL" id="KAF7337294.1"/>
    </source>
</evidence>
<sequence>MDPQADSDEDFIVLSTLDYTESTSKPTRNVESFIKSFSFLPSLRKGRFQTWRTSEAHTQKYSETKSERQAIQHLVNNYYHIIGGFGGSGGEGGEQGGSGGTGQGPTVYFGQPQEREPSGIQTIRLEDINLMRTIRLDPHSDVGGVGVRRIYHAEIRRDPGIVTVAVYQGDGAEEEWQQDIAKYESIRHPNIMQLYGLVSTKNLYAMIFHNGIFQLDSQHGTCVRITEPLQILPEEKPHWDNYTKEAPGELLPNLWIRYDFPRMFALKLELNLWFPSYEIQKAWLAQANHMFAKLQEWEHIEDYVCVDELRFCLQIADKHNIPKGYLFVCPPRDFHTNTEPHANLYQWPACPAYWSLDPSGADRLSMEDAKNLGFPAIHIETLVFGQFWGRSVYEGLRRFHEGKGFDPDSREVARQLGYPLLEVSSERVLFPAREVNNEPYSWRCKQDDPALCRSLSHYL</sequence>
<comment type="caution">
    <text evidence="1">The sequence shown here is derived from an EMBL/GenBank/DDBJ whole genome shotgun (WGS) entry which is preliminary data.</text>
</comment>
<dbReference type="Proteomes" id="UP000623467">
    <property type="component" value="Unassembled WGS sequence"/>
</dbReference>
<name>A0A8H6XB76_9AGAR</name>
<dbReference type="AlphaFoldDB" id="A0A8H6XB76"/>
<evidence type="ECO:0000313" key="2">
    <source>
        <dbReference type="Proteomes" id="UP000623467"/>
    </source>
</evidence>
<gene>
    <name evidence="1" type="ORF">MSAN_02282000</name>
</gene>
<protein>
    <recommendedName>
        <fullName evidence="3">Protein kinase domain-containing protein</fullName>
    </recommendedName>
</protein>
<keyword evidence="2" id="KW-1185">Reference proteome</keyword>
<proteinExistence type="predicted"/>
<organism evidence="1 2">
    <name type="scientific">Mycena sanguinolenta</name>
    <dbReference type="NCBI Taxonomy" id="230812"/>
    <lineage>
        <taxon>Eukaryota</taxon>
        <taxon>Fungi</taxon>
        <taxon>Dikarya</taxon>
        <taxon>Basidiomycota</taxon>
        <taxon>Agaricomycotina</taxon>
        <taxon>Agaricomycetes</taxon>
        <taxon>Agaricomycetidae</taxon>
        <taxon>Agaricales</taxon>
        <taxon>Marasmiineae</taxon>
        <taxon>Mycenaceae</taxon>
        <taxon>Mycena</taxon>
    </lineage>
</organism>
<reference evidence="1" key="1">
    <citation type="submission" date="2020-05" db="EMBL/GenBank/DDBJ databases">
        <title>Mycena genomes resolve the evolution of fungal bioluminescence.</title>
        <authorList>
            <person name="Tsai I.J."/>
        </authorList>
    </citation>
    <scope>NUCLEOTIDE SEQUENCE</scope>
    <source>
        <strain evidence="1">160909Yilan</strain>
    </source>
</reference>